<reference evidence="6" key="1">
    <citation type="submission" date="2022-12" db="EMBL/GenBank/DDBJ databases">
        <authorList>
            <person name="Alioto T."/>
            <person name="Alioto T."/>
            <person name="Gomez Garrido J."/>
        </authorList>
    </citation>
    <scope>NUCLEOTIDE SEQUENCE</scope>
</reference>
<organism evidence="6 7">
    <name type="scientific">Podarcis lilfordi</name>
    <name type="common">Lilford's wall lizard</name>
    <dbReference type="NCBI Taxonomy" id="74358"/>
    <lineage>
        <taxon>Eukaryota</taxon>
        <taxon>Metazoa</taxon>
        <taxon>Chordata</taxon>
        <taxon>Craniata</taxon>
        <taxon>Vertebrata</taxon>
        <taxon>Euteleostomi</taxon>
        <taxon>Lepidosauria</taxon>
        <taxon>Squamata</taxon>
        <taxon>Bifurcata</taxon>
        <taxon>Unidentata</taxon>
        <taxon>Episquamata</taxon>
        <taxon>Laterata</taxon>
        <taxon>Lacertibaenia</taxon>
        <taxon>Lacertidae</taxon>
        <taxon>Podarcis</taxon>
    </lineage>
</organism>
<evidence type="ECO:0000256" key="1">
    <source>
        <dbReference type="ARBA" id="ARBA00004401"/>
    </source>
</evidence>
<evidence type="ECO:0000313" key="7">
    <source>
        <dbReference type="Proteomes" id="UP001178461"/>
    </source>
</evidence>
<feature type="chain" id="PRO_5041332418" description="C-type lectin domain-containing protein" evidence="4">
    <location>
        <begin position="23"/>
        <end position="2187"/>
    </location>
</feature>
<gene>
    <name evidence="6" type="ORF">PODLI_1B018689</name>
</gene>
<comment type="subcellular location">
    <subcellularLocation>
        <location evidence="1">Cell membrane</location>
        <topology evidence="1">Single-pass type II membrane protein</topology>
    </subcellularLocation>
    <subcellularLocation>
        <location evidence="2">Secreted</location>
    </subcellularLocation>
</comment>
<dbReference type="SUPFAM" id="SSF56436">
    <property type="entry name" value="C-type lectin-like"/>
    <property type="match status" value="9"/>
</dbReference>
<feature type="domain" description="C-type lectin" evidence="5">
    <location>
        <begin position="763"/>
        <end position="877"/>
    </location>
</feature>
<dbReference type="InterPro" id="IPR016187">
    <property type="entry name" value="CTDL_fold"/>
</dbReference>
<feature type="signal peptide" evidence="4">
    <location>
        <begin position="1"/>
        <end position="22"/>
    </location>
</feature>
<accession>A0AA35NW85</accession>
<keyword evidence="3" id="KW-0964">Secreted</keyword>
<evidence type="ECO:0000256" key="4">
    <source>
        <dbReference type="SAM" id="SignalP"/>
    </source>
</evidence>
<dbReference type="InterPro" id="IPR016186">
    <property type="entry name" value="C-type_lectin-like/link_sf"/>
</dbReference>
<dbReference type="Pfam" id="PF00059">
    <property type="entry name" value="Lectin_C"/>
    <property type="match status" value="7"/>
</dbReference>
<keyword evidence="4" id="KW-0732">Signal</keyword>
<dbReference type="InterPro" id="IPR050828">
    <property type="entry name" value="C-type_lectin/matrix_domain"/>
</dbReference>
<dbReference type="GO" id="GO:0005576">
    <property type="term" value="C:extracellular region"/>
    <property type="evidence" value="ECO:0007669"/>
    <property type="project" value="UniProtKB-SubCell"/>
</dbReference>
<dbReference type="EMBL" id="OX395127">
    <property type="protein sequence ID" value="CAI5766526.1"/>
    <property type="molecule type" value="Genomic_DNA"/>
</dbReference>
<dbReference type="GO" id="GO:0005886">
    <property type="term" value="C:plasma membrane"/>
    <property type="evidence" value="ECO:0007669"/>
    <property type="project" value="UniProtKB-SubCell"/>
</dbReference>
<evidence type="ECO:0000259" key="5">
    <source>
        <dbReference type="PROSITE" id="PS50041"/>
    </source>
</evidence>
<evidence type="ECO:0000256" key="3">
    <source>
        <dbReference type="ARBA" id="ARBA00022525"/>
    </source>
</evidence>
<sequence length="2187" mass="250753">MAPGLLLLSLLLLALHVRLVHGDTWDAARFRLNCPQAPCWRYWNGNCYCLEANNTGTWTEALKFCKRYSFTELVSFTSSQEMNWILALPLDDFWTGLNNLENINTFSWSEGTPANMRLPWLQLSSPAQPNTVHCVKVSKRRLVALHCNEKAHWICKRNTAVDRYQEHKGKVLLSPPGSVSQVHADLISAKAACLELREQCTGITIWNNAYAIARGTVLLKSEERWSAAYVKSDCSLGYFGKNCSSVCSGCYGDELCNPYTGVCDNFHSCRAQDSPTICDRAMSSAWCPRFSGWKYWGNGCYYFSNVSISWADSRKQCRRFRSTDLVWIGSRSEMDWLSSVNPRDILWTGLNSRKQKSIWIWSNMKSAAKALHWLELKGSPAGRCMGLNSVDQTALRLNCEEKHKFICKRIEDCLNDANCTGIVKDYRYYRRTRGVDIIVTYDETGTAYIRRECNFRFYGYNCASDCKKCYGGVRCNSVNGKCPERMQCIGQFKGELCELGIRNPKCPQNAPWWFYDGHCYYFEKKRKQQYAQASMQCSYYKDVNLVKIDNEKEKKWLNTMMESQSWIGLLQEGSVWKWSGDREAVDPLHYSWLWDFPATANGCVMMVRGGRLMALPCTEQHFYVCEKEIVGPDIFIDYPGKIMLAVHPLAVYKNFEEARFYCILRENCTGISSWPDKHFLVTGMEMVSGVRHHVFHLKTACSPGRYGYGCGEECPPCRDNALCNMLTGFCDEKAFCRDTSSIERCSESTVSQRCPDMGKWRYWNRYCYYFSVHIDAEKRWEEANSSCSRFRAAELLWIEDQDDLEWIQKFVREKTWLGLQDINSDEVWAWSHEDNAESTLQWLDFPKGYKWHRCADMSNKGVISKVYCTEKREWVCKRPAGRDLDVYTGFWDSLVISEKPTLSTNYTYNYSRDECIRLKSKCLGYGLWKNGYFLFNGLILVGGGFGPSVTFLKSACDYGYYGPECESECRPCHWDKPCHPVTGTCEGPIVCVAPQHVGTCPFGLYSLRCPLGDGWWYWGGKCYLIDEKRKVAWSEAQELCRRFKDTNLLEIQSLEEKTWVKAMINQQMWVGMKWHSETSRWQWGDGTNVNTNINWLNIEGDKRDGCGTILKSKRLLQSAKCSEKFYFICEREESMNIFQEYKGHIIPQRQNALPKMFYTLSDAEEDCIFEKTTCTGIVLSQGQYYMVSGTNIFKSVDAHDTLYVKSVCNPGFFGTNCHFICKKCANNLPCHPITGECVAIRPTKCTLDSPDPECNAKAFTNPCPKKPQWYHYSKSCYYVEHTKTATWTDARIACQGFKGTDLVKITNSHEKMWVQYTGDDSWIGLIFSKWSYQYIWVDNTTSIFQNAWVVRQNRRYTQSVSDCGVAFKRYLSVIDCSLHRKWICKRQDVDLFTEFIGRAFYLPDGKAPKYSTLNEAKQACLVLSTCIGVVEAGKDFMIHTGLSIYNTRDKSVKTWIKSDCVAGRFGENCEQICRKCGDDVPCNPYTGLCGDSLFCSKNDPTFACKKGTLIGGRCPVEGGWVYWHGSCYYFPKATENTWFDARDMCRRYRDADLLWISSRNEMDSLLTILPRGVYWIGLHGGVFCTHLEWSKANVLYTDLKWLRNNSWTFTWNCCVQLNVPEGSMPGTSCYGKKSWICKKREEESTDFIEFGGYYLTGIVNNTKVVTHISLHDAFLHCRDKRSLCTGVQRIRATYITLIAKRLVFVRGSFANLYTAYLKTACTPGYYGPDCSINCTCNGTKNCNPLTGECAENEQCNEDFIGKDCEEGVINLKCPTDPGWWYWKDNCYYIETAKQFTWEGAKDFCNAYYETELIRLPLSKEEKIWLLSMIKDAIWTDSAVPKLKEMTNSQEMYGKASSTCTQMRKNGDLEEVPCSFFAILACKRSVDAKMFWLYPGKMLILPMGDKMYIQKELAISACLLEEKCTGISLWKRQYVPVSGKELISTNSKSDATFMKTACREGHFGAFCQERCPECPEDKPCNRLTGKCAGDVTCSEHDLKLCEINLRSQFCYYSWTYFNGQCYYIPSYGQINHSDAEYMCSLFKGAQLLHMTSNDEKDWVAKVISKIFWVHVAGPAFQPKMWLSQEEKLEGRILFDAEQLCPQMQPAVAFLISAPCSGNASWICQAPLASEPVDDPEKWWIPVVISTLVTTAVLLQVVAVDAGFRSLVFLPSLKQGSTGRKIYRSANSE</sequence>
<dbReference type="CDD" id="cd00037">
    <property type="entry name" value="CLECT"/>
    <property type="match status" value="5"/>
</dbReference>
<protein>
    <recommendedName>
        <fullName evidence="5">C-type lectin domain-containing protein</fullName>
    </recommendedName>
</protein>
<feature type="domain" description="C-type lectin" evidence="5">
    <location>
        <begin position="296"/>
        <end position="408"/>
    </location>
</feature>
<dbReference type="Gene3D" id="3.10.100.10">
    <property type="entry name" value="Mannose-Binding Protein A, subunit A"/>
    <property type="match status" value="9"/>
</dbReference>
<proteinExistence type="predicted"/>
<keyword evidence="7" id="KW-1185">Reference proteome</keyword>
<feature type="domain" description="C-type lectin" evidence="5">
    <location>
        <begin position="1018"/>
        <end position="1130"/>
    </location>
</feature>
<feature type="domain" description="C-type lectin" evidence="5">
    <location>
        <begin position="1523"/>
        <end position="1638"/>
    </location>
</feature>
<feature type="domain" description="C-type lectin" evidence="5">
    <location>
        <begin position="43"/>
        <end position="156"/>
    </location>
</feature>
<dbReference type="PANTHER" id="PTHR45710">
    <property type="entry name" value="C-TYPE LECTIN DOMAIN-CONTAINING PROTEIN 180"/>
    <property type="match status" value="1"/>
</dbReference>
<feature type="domain" description="C-type lectin" evidence="5">
    <location>
        <begin position="1272"/>
        <end position="1385"/>
    </location>
</feature>
<feature type="domain" description="C-type lectin" evidence="5">
    <location>
        <begin position="2016"/>
        <end position="2123"/>
    </location>
</feature>
<feature type="domain" description="C-type lectin" evidence="5">
    <location>
        <begin position="515"/>
        <end position="626"/>
    </location>
</feature>
<dbReference type="InterPro" id="IPR001304">
    <property type="entry name" value="C-type_lectin-like"/>
</dbReference>
<dbReference type="PANTHER" id="PTHR45710:SF36">
    <property type="entry name" value="C-TYPE LECTIN DOMAIN-CONTAINING PROTEIN"/>
    <property type="match status" value="1"/>
</dbReference>
<dbReference type="PROSITE" id="PS50041">
    <property type="entry name" value="C_TYPE_LECTIN_2"/>
    <property type="match status" value="8"/>
</dbReference>
<dbReference type="SMART" id="SM00034">
    <property type="entry name" value="CLECT"/>
    <property type="match status" value="9"/>
</dbReference>
<dbReference type="Proteomes" id="UP001178461">
    <property type="component" value="Chromosome 2"/>
</dbReference>
<name>A0AA35NW85_9SAUR</name>
<dbReference type="Gene3D" id="2.170.300.10">
    <property type="entry name" value="Tie2 ligand-binding domain superfamily"/>
    <property type="match status" value="1"/>
</dbReference>
<evidence type="ECO:0000256" key="2">
    <source>
        <dbReference type="ARBA" id="ARBA00004613"/>
    </source>
</evidence>
<evidence type="ECO:0000313" key="6">
    <source>
        <dbReference type="EMBL" id="CAI5766526.1"/>
    </source>
</evidence>